<reference evidence="3" key="1">
    <citation type="journal article" date="2014" name="BMC Genomics">
        <title>Genome sequencing of two Neorhizobium galegae strains reveals a noeT gene responsible for the unusual acetylation of the nodulation factors.</title>
        <authorList>
            <person name="Osterman J."/>
            <person name="Marsh J."/>
            <person name="Laine P.K."/>
            <person name="Zeng Z."/>
            <person name="Alatalo E."/>
            <person name="Sullivan J.T."/>
            <person name="Young J.P."/>
            <person name="Thomas-Oates J."/>
            <person name="Paulin L."/>
            <person name="Lindstrom K."/>
        </authorList>
    </citation>
    <scope>NUCLEOTIDE SEQUENCE [LARGE SCALE GENOMIC DNA]</scope>
    <source>
        <strain evidence="3">HAMBI 540</strain>
    </source>
</reference>
<dbReference type="KEGG" id="ngg:RG540_CH17320"/>
<feature type="transmembrane region" description="Helical" evidence="1">
    <location>
        <begin position="82"/>
        <end position="99"/>
    </location>
</feature>
<evidence type="ECO:0000313" key="3">
    <source>
        <dbReference type="Proteomes" id="UP000028181"/>
    </source>
</evidence>
<sequence>MLMPILTWLRSSGPTWHYKRIWLDALIITLCLNVLAWMIFSKMGMTTHDIFDEDGPIEDIQSASLAITALFAVMAALGTRILARFVAITTACISIVFFMREMPICRGSMTIYCVSKTWLPIIIGAAALILLIATIVFEYRHRGGILRAIHPRLSWPLALIAAVLGISQLAEHFDIVVMEESFESYGFMILTLSSIWLFRFSRTQHLPPLRARAKASLYKVKHVFLHH</sequence>
<dbReference type="PATRIC" id="fig|1028800.3.peg.1744"/>
<feature type="transmembrane region" description="Helical" evidence="1">
    <location>
        <begin position="182"/>
        <end position="200"/>
    </location>
</feature>
<proteinExistence type="predicted"/>
<dbReference type="EMBL" id="HG938353">
    <property type="protein sequence ID" value="CDN47904.1"/>
    <property type="molecule type" value="Genomic_DNA"/>
</dbReference>
<feature type="transmembrane region" description="Helical" evidence="1">
    <location>
        <begin position="119"/>
        <end position="141"/>
    </location>
</feature>
<keyword evidence="1" id="KW-0472">Membrane</keyword>
<dbReference type="AlphaFoldDB" id="A0A068SPZ9"/>
<dbReference type="eggNOG" id="ENOG5031BM7">
    <property type="taxonomic scope" value="Bacteria"/>
</dbReference>
<dbReference type="Proteomes" id="UP000028181">
    <property type="component" value="Chromosome I"/>
</dbReference>
<feature type="transmembrane region" description="Helical" evidence="1">
    <location>
        <begin position="21"/>
        <end position="40"/>
    </location>
</feature>
<name>A0A068SPZ9_NEOGA</name>
<accession>A0A068SPZ9</accession>
<dbReference type="HOGENOM" id="CLU_1218705_0_0_5"/>
<feature type="transmembrane region" description="Helical" evidence="1">
    <location>
        <begin position="153"/>
        <end position="170"/>
    </location>
</feature>
<feature type="transmembrane region" description="Helical" evidence="1">
    <location>
        <begin position="60"/>
        <end position="77"/>
    </location>
</feature>
<evidence type="ECO:0000313" key="2">
    <source>
        <dbReference type="EMBL" id="CDN47904.1"/>
    </source>
</evidence>
<keyword evidence="1" id="KW-0812">Transmembrane</keyword>
<keyword evidence="1" id="KW-1133">Transmembrane helix</keyword>
<evidence type="ECO:0000256" key="1">
    <source>
        <dbReference type="SAM" id="Phobius"/>
    </source>
</evidence>
<protein>
    <submittedName>
        <fullName evidence="2">Uncharacterized protein</fullName>
    </submittedName>
</protein>
<organism evidence="2 3">
    <name type="scientific">Neorhizobium galegae bv. orientalis str. HAMBI 540</name>
    <dbReference type="NCBI Taxonomy" id="1028800"/>
    <lineage>
        <taxon>Bacteria</taxon>
        <taxon>Pseudomonadati</taxon>
        <taxon>Pseudomonadota</taxon>
        <taxon>Alphaproteobacteria</taxon>
        <taxon>Hyphomicrobiales</taxon>
        <taxon>Rhizobiaceae</taxon>
        <taxon>Rhizobium/Agrobacterium group</taxon>
        <taxon>Neorhizobium</taxon>
    </lineage>
</organism>
<keyword evidence="3" id="KW-1185">Reference proteome</keyword>
<gene>
    <name evidence="2" type="ORF">RG540_CH17320</name>
</gene>